<reference evidence="4" key="1">
    <citation type="journal article" date="2023" name="Commun. Biol.">
        <title>Genome analysis of Parmales, the sister group of diatoms, reveals the evolutionary specialization of diatoms from phago-mixotrophs to photoautotrophs.</title>
        <authorList>
            <person name="Ban H."/>
            <person name="Sato S."/>
            <person name="Yoshikawa S."/>
            <person name="Yamada K."/>
            <person name="Nakamura Y."/>
            <person name="Ichinomiya M."/>
            <person name="Sato N."/>
            <person name="Blanc-Mathieu R."/>
            <person name="Endo H."/>
            <person name="Kuwata A."/>
            <person name="Ogata H."/>
        </authorList>
    </citation>
    <scope>NUCLEOTIDE SEQUENCE [LARGE SCALE GENOMIC DNA]</scope>
</reference>
<feature type="compositionally biased region" description="Basic and acidic residues" evidence="2">
    <location>
        <begin position="61"/>
        <end position="87"/>
    </location>
</feature>
<feature type="region of interest" description="Disordered" evidence="2">
    <location>
        <begin position="509"/>
        <end position="564"/>
    </location>
</feature>
<evidence type="ECO:0000313" key="3">
    <source>
        <dbReference type="EMBL" id="GMI22383.1"/>
    </source>
</evidence>
<accession>A0A9W7FY52</accession>
<feature type="region of interest" description="Disordered" evidence="2">
    <location>
        <begin position="113"/>
        <end position="138"/>
    </location>
</feature>
<name>A0A9W7FY52_9STRA</name>
<evidence type="ECO:0000256" key="1">
    <source>
        <dbReference type="SAM" id="Coils"/>
    </source>
</evidence>
<protein>
    <submittedName>
        <fullName evidence="3">Uncharacterized protein</fullName>
    </submittedName>
</protein>
<keyword evidence="4" id="KW-1185">Reference proteome</keyword>
<gene>
    <name evidence="3" type="ORF">TrCOL_g244</name>
</gene>
<feature type="compositionally biased region" description="Gly residues" evidence="2">
    <location>
        <begin position="517"/>
        <end position="530"/>
    </location>
</feature>
<organism evidence="3 4">
    <name type="scientific">Triparma columacea</name>
    <dbReference type="NCBI Taxonomy" id="722753"/>
    <lineage>
        <taxon>Eukaryota</taxon>
        <taxon>Sar</taxon>
        <taxon>Stramenopiles</taxon>
        <taxon>Ochrophyta</taxon>
        <taxon>Bolidophyceae</taxon>
        <taxon>Parmales</taxon>
        <taxon>Triparmaceae</taxon>
        <taxon>Triparma</taxon>
    </lineage>
</organism>
<feature type="compositionally biased region" description="Low complexity" evidence="2">
    <location>
        <begin position="115"/>
        <end position="126"/>
    </location>
</feature>
<feature type="compositionally biased region" description="Basic and acidic residues" evidence="2">
    <location>
        <begin position="377"/>
        <end position="409"/>
    </location>
</feature>
<proteinExistence type="predicted"/>
<comment type="caution">
    <text evidence="3">The sequence shown here is derived from an EMBL/GenBank/DDBJ whole genome shotgun (WGS) entry which is preliminary data.</text>
</comment>
<dbReference type="AlphaFoldDB" id="A0A9W7FY52"/>
<dbReference type="Proteomes" id="UP001165065">
    <property type="component" value="Unassembled WGS sequence"/>
</dbReference>
<sequence length="594" mass="65636">MGCCCYEGGEEGINDDVITHDVGAEDFQESEWNGQMEGMVFKKGVFGVGNYKDLSGGHTETGGDVKPDIRVRGEGEDNDKQKGHDDLTREEEEEEFFDLSEAFLVNGGTPIMPETTQPGTQTGSGTAPLEGTASIFPPLTSPTTTVYTLPNGHQHVEVYDPSVGCYIRTTASEPSDVNLTLRRPRGGALTREGLVRDNLRLHSALFASNRRYVTADPNCEEMRRLKRRNYEIADEVTAVKRELRAAEGRLAKEKGNTAIWEGRYFKLKDEEKNERRELEVAKATLARTNEEVEKSLMATRKERKRLINENLEFKEAINRLESKLESAHRSVSMAELHMKEQMEAKDRAFEALRYEFVKIVQGGNGEGSEEEDGEGGGDYKERGEGRQKGGRRDGDKIVKRKKMEREGRGRYTKGGGGGLLSRNTSLHSLRGGETSKSRKIGEITRDSNRTGGGDTGKSLKHKTKKVVQNSADSALDIASIKSMKKFIDSSGSDSEESISVEIKSTIAGIKKRRKGSGWEGLNGPWVGGGRENVTPNPASNQTSRSNEFITKGGKDKPTQSLWNASKKTKILMAKGSIAKARKGGQQSLKDMMRR</sequence>
<feature type="region of interest" description="Disordered" evidence="2">
    <location>
        <begin position="363"/>
        <end position="467"/>
    </location>
</feature>
<keyword evidence="1" id="KW-0175">Coiled coil</keyword>
<dbReference type="OrthoDB" id="10549014at2759"/>
<feature type="compositionally biased region" description="Polar residues" evidence="2">
    <location>
        <begin position="533"/>
        <end position="548"/>
    </location>
</feature>
<evidence type="ECO:0000256" key="2">
    <source>
        <dbReference type="SAM" id="MobiDB-lite"/>
    </source>
</evidence>
<feature type="compositionally biased region" description="Basic and acidic residues" evidence="2">
    <location>
        <begin position="433"/>
        <end position="448"/>
    </location>
</feature>
<feature type="region of interest" description="Disordered" evidence="2">
    <location>
        <begin position="55"/>
        <end position="92"/>
    </location>
</feature>
<evidence type="ECO:0000313" key="4">
    <source>
        <dbReference type="Proteomes" id="UP001165065"/>
    </source>
</evidence>
<dbReference type="EMBL" id="BRYA01000547">
    <property type="protein sequence ID" value="GMI22383.1"/>
    <property type="molecule type" value="Genomic_DNA"/>
</dbReference>
<feature type="coiled-coil region" evidence="1">
    <location>
        <begin position="236"/>
        <end position="330"/>
    </location>
</feature>